<dbReference type="Pfam" id="PF01557">
    <property type="entry name" value="FAA_hydrolase"/>
    <property type="match status" value="1"/>
</dbReference>
<gene>
    <name evidence="3" type="ORF">P872_16345</name>
</gene>
<dbReference type="SUPFAM" id="SSF56529">
    <property type="entry name" value="FAH"/>
    <property type="match status" value="1"/>
</dbReference>
<accession>U5C4V9</accession>
<dbReference type="GO" id="GO:0018773">
    <property type="term" value="F:acetylpyruvate hydrolase activity"/>
    <property type="evidence" value="ECO:0007669"/>
    <property type="project" value="TreeGrafter"/>
</dbReference>
<dbReference type="eggNOG" id="COG0179">
    <property type="taxonomic scope" value="Bacteria"/>
</dbReference>
<protein>
    <recommendedName>
        <fullName evidence="2">Fumarylacetoacetase-like C-terminal domain-containing protein</fullName>
    </recommendedName>
</protein>
<dbReference type="PATRIC" id="fig|1123057.7.peg.1750"/>
<dbReference type="GO" id="GO:0046872">
    <property type="term" value="F:metal ion binding"/>
    <property type="evidence" value="ECO:0007669"/>
    <property type="project" value="UniProtKB-KW"/>
</dbReference>
<keyword evidence="1" id="KW-0479">Metal-binding</keyword>
<evidence type="ECO:0000313" key="3">
    <source>
        <dbReference type="EMBL" id="ERM83247.1"/>
    </source>
</evidence>
<dbReference type="Proteomes" id="UP000016843">
    <property type="component" value="Unassembled WGS sequence"/>
</dbReference>
<evidence type="ECO:0000313" key="4">
    <source>
        <dbReference type="Proteomes" id="UP000016843"/>
    </source>
</evidence>
<evidence type="ECO:0000259" key="2">
    <source>
        <dbReference type="Pfam" id="PF01557"/>
    </source>
</evidence>
<dbReference type="EMBL" id="AWXR01000015">
    <property type="protein sequence ID" value="ERM83247.1"/>
    <property type="molecule type" value="Genomic_DNA"/>
</dbReference>
<sequence length="230" mass="26411">MFEKVSEVFLWDSFIFYFLCPIQIPQNMKIIAIGRNYTEHIEELKNERSDAPVVFLKPDTALLKNNAPFYHPDFSENIHHEVEIVLKVCKEGKHIKKEFASRYFDEIGIGIDFTARDLQDKCKAKGLPWEIAKAFNGSAPIGQFIPIKEIRDTQNINFHLLINGELKQKGNTSMMLFDFETIIAYVSNFFTLKKGDLIFTGTPAGVSKVSIGDHLEAFIEDQKLLDFEIK</sequence>
<comment type="caution">
    <text evidence="3">The sequence shown here is derived from an EMBL/GenBank/DDBJ whole genome shotgun (WGS) entry which is preliminary data.</text>
</comment>
<dbReference type="PANTHER" id="PTHR11820:SF7">
    <property type="entry name" value="ACYLPYRUVASE FAHD1, MITOCHONDRIAL"/>
    <property type="match status" value="1"/>
</dbReference>
<feature type="domain" description="Fumarylacetoacetase-like C-terminal" evidence="2">
    <location>
        <begin position="29"/>
        <end position="220"/>
    </location>
</feature>
<dbReference type="PANTHER" id="PTHR11820">
    <property type="entry name" value="ACYLPYRUVASE"/>
    <property type="match status" value="1"/>
</dbReference>
<proteinExistence type="predicted"/>
<dbReference type="Gene3D" id="3.90.850.10">
    <property type="entry name" value="Fumarylacetoacetase-like, C-terminal domain"/>
    <property type="match status" value="1"/>
</dbReference>
<keyword evidence="4" id="KW-1185">Reference proteome</keyword>
<name>U5C4V9_9BACT</name>
<evidence type="ECO:0000256" key="1">
    <source>
        <dbReference type="ARBA" id="ARBA00022723"/>
    </source>
</evidence>
<organism evidence="3 4">
    <name type="scientific">Rhodonellum psychrophilum GCM71 = DSM 17998</name>
    <dbReference type="NCBI Taxonomy" id="1123057"/>
    <lineage>
        <taxon>Bacteria</taxon>
        <taxon>Pseudomonadati</taxon>
        <taxon>Bacteroidota</taxon>
        <taxon>Cytophagia</taxon>
        <taxon>Cytophagales</taxon>
        <taxon>Cytophagaceae</taxon>
        <taxon>Rhodonellum</taxon>
    </lineage>
</organism>
<dbReference type="AlphaFoldDB" id="U5C4V9"/>
<dbReference type="InterPro" id="IPR011234">
    <property type="entry name" value="Fumarylacetoacetase-like_C"/>
</dbReference>
<reference evidence="3 4" key="1">
    <citation type="journal article" date="2013" name="Genome Announc.">
        <title>Draft Genome Sequence of the Psychrophilic and Alkaliphilic Rhodonellum psychrophilum Strain GCM71T.</title>
        <authorList>
            <person name="Hauptmann A.L."/>
            <person name="Glaring M.A."/>
            <person name="Hallin P.F."/>
            <person name="Prieme A."/>
            <person name="Stougaard P."/>
        </authorList>
    </citation>
    <scope>NUCLEOTIDE SEQUENCE [LARGE SCALE GENOMIC DNA]</scope>
    <source>
        <strain evidence="3 4">GCM71</strain>
    </source>
</reference>
<dbReference type="InterPro" id="IPR036663">
    <property type="entry name" value="Fumarylacetoacetase_C_sf"/>
</dbReference>